<proteinExistence type="predicted"/>
<organism evidence="2">
    <name type="scientific">marine metagenome</name>
    <dbReference type="NCBI Taxonomy" id="408172"/>
    <lineage>
        <taxon>unclassified sequences</taxon>
        <taxon>metagenomes</taxon>
        <taxon>ecological metagenomes</taxon>
    </lineage>
</organism>
<name>A0A382MMX8_9ZZZZ</name>
<keyword evidence="1" id="KW-1133">Transmembrane helix</keyword>
<evidence type="ECO:0000313" key="2">
    <source>
        <dbReference type="EMBL" id="SVC49838.1"/>
    </source>
</evidence>
<keyword evidence="1" id="KW-0812">Transmembrane</keyword>
<dbReference type="EMBL" id="UINC01094525">
    <property type="protein sequence ID" value="SVC49838.1"/>
    <property type="molecule type" value="Genomic_DNA"/>
</dbReference>
<feature type="non-terminal residue" evidence="2">
    <location>
        <position position="172"/>
    </location>
</feature>
<protein>
    <submittedName>
        <fullName evidence="2">Uncharacterized protein</fullName>
    </submittedName>
</protein>
<dbReference type="AlphaFoldDB" id="A0A382MMX8"/>
<gene>
    <name evidence="2" type="ORF">METZ01_LOCUS302692</name>
</gene>
<evidence type="ECO:0000256" key="1">
    <source>
        <dbReference type="SAM" id="Phobius"/>
    </source>
</evidence>
<reference evidence="2" key="1">
    <citation type="submission" date="2018-05" db="EMBL/GenBank/DDBJ databases">
        <authorList>
            <person name="Lanie J.A."/>
            <person name="Ng W.-L."/>
            <person name="Kazmierczak K.M."/>
            <person name="Andrzejewski T.M."/>
            <person name="Davidsen T.M."/>
            <person name="Wayne K.J."/>
            <person name="Tettelin H."/>
            <person name="Glass J.I."/>
            <person name="Rusch D."/>
            <person name="Podicherti R."/>
            <person name="Tsui H.-C.T."/>
            <person name="Winkler M.E."/>
        </authorList>
    </citation>
    <scope>NUCLEOTIDE SEQUENCE</scope>
</reference>
<sequence length="172" mass="19101">MQITLSSNFTKSSITTWLSYLLITASFLISACLGGSSALGRQYQADTLFLLPLDMETVPHVYFQDDDGINKVILPSKTGNELLVLHAQLGNHAADSTTLDIEAEPAEIRTKDGTSFLSLNTLQEATPSTISFTDKDEFIPFLRGRQEVIRDYHLDGWLVFEVPIDATFSLLR</sequence>
<keyword evidence="1" id="KW-0472">Membrane</keyword>
<accession>A0A382MMX8</accession>
<feature type="transmembrane region" description="Helical" evidence="1">
    <location>
        <begin position="17"/>
        <end position="39"/>
    </location>
</feature>